<keyword evidence="1" id="KW-0472">Membrane</keyword>
<feature type="transmembrane region" description="Helical" evidence="1">
    <location>
        <begin position="139"/>
        <end position="161"/>
    </location>
</feature>
<accession>A0A7Y8KZW8</accession>
<dbReference type="InterPro" id="IPR002656">
    <property type="entry name" value="Acyl_transf_3_dom"/>
</dbReference>
<dbReference type="PANTHER" id="PTHR23028">
    <property type="entry name" value="ACETYLTRANSFERASE"/>
    <property type="match status" value="1"/>
</dbReference>
<keyword evidence="5" id="KW-1185">Reference proteome</keyword>
<dbReference type="Pfam" id="PF01757">
    <property type="entry name" value="Acyl_transf_3"/>
    <property type="match status" value="1"/>
</dbReference>
<feature type="transmembrane region" description="Helical" evidence="1">
    <location>
        <begin position="301"/>
        <end position="324"/>
    </location>
</feature>
<feature type="transmembrane region" description="Helical" evidence="1">
    <location>
        <begin position="79"/>
        <end position="98"/>
    </location>
</feature>
<keyword evidence="1" id="KW-0812">Transmembrane</keyword>
<feature type="transmembrane region" description="Helical" evidence="1">
    <location>
        <begin position="245"/>
        <end position="263"/>
    </location>
</feature>
<reference evidence="4 5" key="1">
    <citation type="submission" date="2019-09" db="EMBL/GenBank/DDBJ databases">
        <title>Hydrogenophaga aromatica sp. nov., isolated from a para-xylene-degrading enrichment culture.</title>
        <authorList>
            <person name="Tancsics A."/>
            <person name="Banerjee S."/>
        </authorList>
    </citation>
    <scope>NUCLEOTIDE SEQUENCE [LARGE SCALE GENOMIC DNA]</scope>
    <source>
        <strain evidence="4 5">D2P1</strain>
    </source>
</reference>
<comment type="caution">
    <text evidence="4">The sequence shown here is derived from an EMBL/GenBank/DDBJ whole genome shotgun (WGS) entry which is preliminary data.</text>
</comment>
<feature type="transmembrane region" description="Helical" evidence="1">
    <location>
        <begin position="366"/>
        <end position="386"/>
    </location>
</feature>
<evidence type="ECO:0000259" key="2">
    <source>
        <dbReference type="Pfam" id="PF01757"/>
    </source>
</evidence>
<evidence type="ECO:0000256" key="1">
    <source>
        <dbReference type="SAM" id="Phobius"/>
    </source>
</evidence>
<feature type="domain" description="SGNH" evidence="3">
    <location>
        <begin position="433"/>
        <end position="648"/>
    </location>
</feature>
<dbReference type="Proteomes" id="UP000545507">
    <property type="component" value="Unassembled WGS sequence"/>
</dbReference>
<dbReference type="InterPro" id="IPR043968">
    <property type="entry name" value="SGNH"/>
</dbReference>
<feature type="transmembrane region" description="Helical" evidence="1">
    <location>
        <begin position="206"/>
        <end position="225"/>
    </location>
</feature>
<name>A0A7Y8KZW8_9BURK</name>
<proteinExistence type="predicted"/>
<evidence type="ECO:0000313" key="5">
    <source>
        <dbReference type="Proteomes" id="UP000545507"/>
    </source>
</evidence>
<gene>
    <name evidence="4" type="ORF">F3K02_22625</name>
</gene>
<dbReference type="GO" id="GO:0016747">
    <property type="term" value="F:acyltransferase activity, transferring groups other than amino-acyl groups"/>
    <property type="evidence" value="ECO:0007669"/>
    <property type="project" value="InterPro"/>
</dbReference>
<organism evidence="4 5">
    <name type="scientific">Hydrogenophaga aromaticivorans</name>
    <dbReference type="NCBI Taxonomy" id="2610898"/>
    <lineage>
        <taxon>Bacteria</taxon>
        <taxon>Pseudomonadati</taxon>
        <taxon>Pseudomonadota</taxon>
        <taxon>Betaproteobacteria</taxon>
        <taxon>Burkholderiales</taxon>
        <taxon>Comamonadaceae</taxon>
        <taxon>Hydrogenophaga</taxon>
    </lineage>
</organism>
<feature type="transmembrane region" description="Helical" evidence="1">
    <location>
        <begin position="168"/>
        <end position="186"/>
    </location>
</feature>
<feature type="transmembrane region" description="Helical" evidence="1">
    <location>
        <begin position="336"/>
        <end position="354"/>
    </location>
</feature>
<feature type="domain" description="Acyltransferase 3" evidence="2">
    <location>
        <begin position="13"/>
        <end position="346"/>
    </location>
</feature>
<dbReference type="Pfam" id="PF19040">
    <property type="entry name" value="SGNH"/>
    <property type="match status" value="1"/>
</dbReference>
<keyword evidence="1" id="KW-1133">Transmembrane helix</keyword>
<dbReference type="GO" id="GO:0016020">
    <property type="term" value="C:membrane"/>
    <property type="evidence" value="ECO:0007669"/>
    <property type="project" value="TreeGrafter"/>
</dbReference>
<feature type="transmembrane region" description="Helical" evidence="1">
    <location>
        <begin position="37"/>
        <end position="58"/>
    </location>
</feature>
<dbReference type="InterPro" id="IPR050879">
    <property type="entry name" value="Acyltransferase_3"/>
</dbReference>
<evidence type="ECO:0000313" key="4">
    <source>
        <dbReference type="EMBL" id="NWF48027.1"/>
    </source>
</evidence>
<dbReference type="RefSeq" id="WP_177138241.1">
    <property type="nucleotide sequence ID" value="NZ_VYGV01000025.1"/>
</dbReference>
<keyword evidence="4" id="KW-0808">Transferase</keyword>
<dbReference type="EMBL" id="VYGV01000025">
    <property type="protein sequence ID" value="NWF48027.1"/>
    <property type="molecule type" value="Genomic_DNA"/>
</dbReference>
<protein>
    <submittedName>
        <fullName evidence="4">Acyltransferase</fullName>
    </submittedName>
</protein>
<sequence>MSSDPHSSQYRPDIDGLRAIAVVSVVLHHAFPEHIRGGFIGVDIFFVISGYLISSIILGGLKKQHFGFADFYVRRIKRIFPALFLVLATVLVMGWYQLLPVDYKQVGKHIFAGSTFISNFAFWGEAGYFDADSANKPLLHLWSLAIEEQFYIFWPLTLFALHRWRMNALRWIFALLVVSFLINLALVRSSPTAAFYNPVSRFWELMVGALLAAMHVHRVGLKSIFHNQASTQEDSVTERHWRNNLWSWTGLALLVIVLLTIHPERHFPGWWALLPTLGTVLLIAAGPRAWFNRHVLASKPFVWIGLISYPLYLWHWPLLSFAHIQAGELPHWQTQMGWIALSVLLAWLTFQLVEKPIRFGRWNRKVVIGTLCAGMTVMAGSGYATYQRDGFEQRFPEIVRNMMSKGGKTAVVEGWRDGDCTLDFRLPASHYKDFCIEKKRPLVFLWGDSHAGSLYPGFKALQAGGKYNFGLGERAAAICPSVLGIEPRPLCKSLNEANIQAIRDAKPDVVILYSWWHNKRYDLRNLEATVAEIKKAGVPRIIMLGAVPYWKKQLPQILLEEWKKGPPMKRPPMRLKDEFLDPGVRAATASMRARAQKMNIEFISGMDYFCNEQGCLTRMSEDSSQPLSYDYGHLSTSASTYYVEQLAPLIFKTK</sequence>
<evidence type="ECO:0000259" key="3">
    <source>
        <dbReference type="Pfam" id="PF19040"/>
    </source>
</evidence>
<feature type="transmembrane region" description="Helical" evidence="1">
    <location>
        <begin position="269"/>
        <end position="289"/>
    </location>
</feature>
<dbReference type="PANTHER" id="PTHR23028:SF53">
    <property type="entry name" value="ACYL_TRANSF_3 DOMAIN-CONTAINING PROTEIN"/>
    <property type="match status" value="1"/>
</dbReference>
<dbReference type="GO" id="GO:0009103">
    <property type="term" value="P:lipopolysaccharide biosynthetic process"/>
    <property type="evidence" value="ECO:0007669"/>
    <property type="project" value="TreeGrafter"/>
</dbReference>
<keyword evidence="4" id="KW-0012">Acyltransferase</keyword>
<dbReference type="AlphaFoldDB" id="A0A7Y8KZW8"/>